<dbReference type="SUPFAM" id="SSF159800">
    <property type="entry name" value="PrpR receptor domain-like"/>
    <property type="match status" value="1"/>
</dbReference>
<gene>
    <name evidence="6" type="ordered locus">DSY4748</name>
</gene>
<dbReference type="GO" id="GO:0005524">
    <property type="term" value="F:ATP binding"/>
    <property type="evidence" value="ECO:0007669"/>
    <property type="project" value="InterPro"/>
</dbReference>
<feature type="domain" description="Methyl-accepting transducer" evidence="5">
    <location>
        <begin position="165"/>
        <end position="362"/>
    </location>
</feature>
<dbReference type="Gene3D" id="1.10.287.950">
    <property type="entry name" value="Methyl-accepting chemotaxis protein"/>
    <property type="match status" value="1"/>
</dbReference>
<comment type="similarity">
    <text evidence="2">Belongs to the methyl-accepting chemotaxis (MCP) protein family.</text>
</comment>
<dbReference type="SUPFAM" id="SSF58104">
    <property type="entry name" value="Methyl-accepting chemotaxis protein (MCP) signaling domain"/>
    <property type="match status" value="1"/>
</dbReference>
<dbReference type="Proteomes" id="UP000001946">
    <property type="component" value="Chromosome"/>
</dbReference>
<dbReference type="HOGENOM" id="CLU_777845_0_0_9"/>
<dbReference type="Gene3D" id="3.40.50.10660">
    <property type="entry name" value="PrpR receptor domain-like"/>
    <property type="match status" value="1"/>
</dbReference>
<dbReference type="EMBL" id="AP008230">
    <property type="protein sequence ID" value="BAE86537.1"/>
    <property type="molecule type" value="Genomic_DNA"/>
</dbReference>
<dbReference type="PANTHER" id="PTHR32089">
    <property type="entry name" value="METHYL-ACCEPTING CHEMOTAXIS PROTEIN MCPB"/>
    <property type="match status" value="1"/>
</dbReference>
<dbReference type="eggNOG" id="COG0840">
    <property type="taxonomic scope" value="Bacteria"/>
</dbReference>
<dbReference type="GO" id="GO:0000156">
    <property type="term" value="F:phosphorelay response regulator activity"/>
    <property type="evidence" value="ECO:0007669"/>
    <property type="project" value="InterPro"/>
</dbReference>
<proteinExistence type="inferred from homology"/>
<dbReference type="GO" id="GO:0004888">
    <property type="term" value="F:transmembrane signaling receptor activity"/>
    <property type="evidence" value="ECO:0007669"/>
    <property type="project" value="InterPro"/>
</dbReference>
<dbReference type="PRINTS" id="PR00260">
    <property type="entry name" value="CHEMTRNSDUCR"/>
</dbReference>
<dbReference type="Pfam" id="PF00015">
    <property type="entry name" value="MCPsignal"/>
    <property type="match status" value="1"/>
</dbReference>
<dbReference type="InterPro" id="IPR004089">
    <property type="entry name" value="MCPsignal_dom"/>
</dbReference>
<evidence type="ECO:0000313" key="6">
    <source>
        <dbReference type="EMBL" id="BAE86537.1"/>
    </source>
</evidence>
<keyword evidence="7" id="KW-1185">Reference proteome</keyword>
<evidence type="ECO:0000313" key="7">
    <source>
        <dbReference type="Proteomes" id="UP000001946"/>
    </source>
</evidence>
<dbReference type="KEGG" id="dsy:DSY4748"/>
<dbReference type="SMART" id="SM00283">
    <property type="entry name" value="MA"/>
    <property type="match status" value="1"/>
</dbReference>
<evidence type="ECO:0000256" key="1">
    <source>
        <dbReference type="ARBA" id="ARBA00023224"/>
    </source>
</evidence>
<keyword evidence="4" id="KW-0175">Coiled coil</keyword>
<name>Q24N55_DESHY</name>
<dbReference type="GO" id="GO:0006935">
    <property type="term" value="P:chemotaxis"/>
    <property type="evidence" value="ECO:0007669"/>
    <property type="project" value="InterPro"/>
</dbReference>
<dbReference type="STRING" id="138119.DSY4748"/>
<protein>
    <recommendedName>
        <fullName evidence="5">Methyl-accepting transducer domain-containing protein</fullName>
    </recommendedName>
</protein>
<keyword evidence="1 3" id="KW-0807">Transducer</keyword>
<dbReference type="AlphaFoldDB" id="Q24N55"/>
<dbReference type="Pfam" id="PF06506">
    <property type="entry name" value="PrpR_N"/>
    <property type="match status" value="1"/>
</dbReference>
<reference evidence="6 7" key="1">
    <citation type="journal article" date="2006" name="J. Bacteriol.">
        <title>Complete genome sequence of the dehalorespiring bacterium Desulfitobacterium hafniense Y51 and comparison with Dehalococcoides ethenogenes 195.</title>
        <authorList>
            <person name="Nonaka H."/>
            <person name="Keresztes G."/>
            <person name="Shinoda Y."/>
            <person name="Ikenaga Y."/>
            <person name="Abe M."/>
            <person name="Naito K."/>
            <person name="Inatomi K."/>
            <person name="Furukawa K."/>
            <person name="Inui M."/>
            <person name="Yukawa H."/>
        </authorList>
    </citation>
    <scope>NUCLEOTIDE SEQUENCE [LARGE SCALE GENOMIC DNA]</scope>
    <source>
        <strain evidence="6 7">Y51</strain>
    </source>
</reference>
<dbReference type="Gene3D" id="3.40.50.2300">
    <property type="match status" value="1"/>
</dbReference>
<evidence type="ECO:0000256" key="2">
    <source>
        <dbReference type="ARBA" id="ARBA00029447"/>
    </source>
</evidence>
<dbReference type="PROSITE" id="PS50111">
    <property type="entry name" value="CHEMOTAXIS_TRANSDUC_2"/>
    <property type="match status" value="1"/>
</dbReference>
<feature type="coiled-coil region" evidence="4">
    <location>
        <begin position="180"/>
        <end position="207"/>
    </location>
</feature>
<dbReference type="InterPro" id="IPR010524">
    <property type="entry name" value="Sig_transdc_resp-reg_PrpR_N"/>
</dbReference>
<dbReference type="InterPro" id="IPR004090">
    <property type="entry name" value="Chemotax_Me-accpt_rcpt"/>
</dbReference>
<accession>Q24N55</accession>
<dbReference type="GO" id="GO:0016020">
    <property type="term" value="C:membrane"/>
    <property type="evidence" value="ECO:0007669"/>
    <property type="project" value="InterPro"/>
</dbReference>
<organism evidence="6 7">
    <name type="scientific">Desulfitobacterium hafniense (strain Y51)</name>
    <dbReference type="NCBI Taxonomy" id="138119"/>
    <lineage>
        <taxon>Bacteria</taxon>
        <taxon>Bacillati</taxon>
        <taxon>Bacillota</taxon>
        <taxon>Clostridia</taxon>
        <taxon>Eubacteriales</taxon>
        <taxon>Desulfitobacteriaceae</taxon>
        <taxon>Desulfitobacterium</taxon>
    </lineage>
</organism>
<dbReference type="PANTHER" id="PTHR32089:SF112">
    <property type="entry name" value="LYSOZYME-LIKE PROTEIN-RELATED"/>
    <property type="match status" value="1"/>
</dbReference>
<evidence type="ECO:0000256" key="4">
    <source>
        <dbReference type="SAM" id="Coils"/>
    </source>
</evidence>
<evidence type="ECO:0000256" key="3">
    <source>
        <dbReference type="PROSITE-ProRule" id="PRU00284"/>
    </source>
</evidence>
<dbReference type="GO" id="GO:0003677">
    <property type="term" value="F:DNA binding"/>
    <property type="evidence" value="ECO:0007669"/>
    <property type="project" value="InterPro"/>
</dbReference>
<sequence length="362" mass="39391">MGGIHFMESIFFVALTPGMAQIAEEARQALNLSFPIEVVSFDQGKEVIKANPQIDVMISRGLMVDLLRENTDKPIVGLTMTIDEMLEAVQRLIAAGATKVGVVAHRGFLAMGSSDFMLGDLTIHIRPWNTLGDIPMILEKLQQTGVQAIAGDKGGYTAAEERGFAGGLLESGPLAVRRAIDEALKIARAQEREREKEQEKARRFEQVLSELYSGLEQSASFVEELAASSEELAASSQESSAIAQTTTQEMEGITGILDVLRRVAQQTNLLGLNAAIEAARAGEHGRGFSVVAEEVRKLADESNRSAKNIEQMLTRFHESVVQVQNNVEASSEITQEQARATQVLSQNLETLRGIGDKLRVMA</sequence>
<evidence type="ECO:0000259" key="5">
    <source>
        <dbReference type="PROSITE" id="PS50111"/>
    </source>
</evidence>